<dbReference type="InterPro" id="IPR044731">
    <property type="entry name" value="BDH-like"/>
</dbReference>
<name>A0AA37MKW8_SEGBR</name>
<dbReference type="CDD" id="cd08187">
    <property type="entry name" value="BDH"/>
    <property type="match status" value="1"/>
</dbReference>
<dbReference type="GO" id="GO:0046872">
    <property type="term" value="F:metal ion binding"/>
    <property type="evidence" value="ECO:0007669"/>
    <property type="project" value="InterPro"/>
</dbReference>
<dbReference type="PANTHER" id="PTHR43633:SF1">
    <property type="entry name" value="ALCOHOL DEHYDROGENASE YQHD"/>
    <property type="match status" value="1"/>
</dbReference>
<dbReference type="Pfam" id="PF00465">
    <property type="entry name" value="Fe-ADH"/>
    <property type="match status" value="1"/>
</dbReference>
<dbReference type="PANTHER" id="PTHR43633">
    <property type="entry name" value="ALCOHOL DEHYDROGENASE YQHD"/>
    <property type="match status" value="1"/>
</dbReference>
<dbReference type="EMBL" id="BPTR01000001">
    <property type="protein sequence ID" value="GJG27322.1"/>
    <property type="molecule type" value="Genomic_DNA"/>
</dbReference>
<evidence type="ECO:0000256" key="2">
    <source>
        <dbReference type="ARBA" id="ARBA00023002"/>
    </source>
</evidence>
<reference evidence="5" key="1">
    <citation type="submission" date="2021-08" db="EMBL/GenBank/DDBJ databases">
        <title>Prevotella lacticifex sp. nov., isolated from rumen of cow.</title>
        <authorList>
            <person name="Shinkai T."/>
            <person name="Ikeyama N."/>
            <person name="Kumagai M."/>
            <person name="Ohmori H."/>
            <person name="Sakamoto M."/>
            <person name="Ohkuma M."/>
            <person name="Mitsumori M."/>
        </authorList>
    </citation>
    <scope>NUCLEOTIDE SEQUENCE</scope>
    <source>
        <strain evidence="5">DSM 11371</strain>
    </source>
</reference>
<feature type="domain" description="Fe-containing alcohol dehydrogenase-like C-terminal" evidence="4">
    <location>
        <begin position="190"/>
        <end position="361"/>
    </location>
</feature>
<sequence length="391" mass="42937">MNNFTFYSPTEFVFGKDTEKNVGELCQQYGASRIMIVYGGGSVVRSGLLDRIKKSLDEAKLVYCELSGVQPNPVDTKVYEGLELAREFKPDFMLPVGGGSVIDTAKTIAAGFYYEGDFWDFYCGKAKPVNALPIGVVLTIPAAGSEGSGNAVITNTKSHVKNGLRMPKLLRPKFAIMNPELTMTLPAWQTASGITDMMAHILERYLSNTPDVQIGDRLAEGMLLAIMEEAEKVMRNPQDYEARANIMWSGTIAHNDTCSLGRQEDWNSHAMEHEISAEYNVTHGAGLAVIFPAFLTYASKHNPAKVAQLAYRVLGVTESGDIAADALEGAKRLKAWLHDVLGMPVSFAQLGVDNPDLELLNTRLHRLKGDVMQGYMPLDAEATMEIYKLCL</sequence>
<evidence type="ECO:0000313" key="6">
    <source>
        <dbReference type="Proteomes" id="UP000887043"/>
    </source>
</evidence>
<dbReference type="GO" id="GO:0008106">
    <property type="term" value="F:alcohol dehydrogenase (NADP+) activity"/>
    <property type="evidence" value="ECO:0007669"/>
    <property type="project" value="TreeGrafter"/>
</dbReference>
<dbReference type="Gene3D" id="3.40.50.1970">
    <property type="match status" value="1"/>
</dbReference>
<dbReference type="InterPro" id="IPR001670">
    <property type="entry name" value="ADH_Fe/GldA"/>
</dbReference>
<dbReference type="GO" id="GO:0005829">
    <property type="term" value="C:cytosol"/>
    <property type="evidence" value="ECO:0007669"/>
    <property type="project" value="TreeGrafter"/>
</dbReference>
<gene>
    <name evidence="5" type="ORF">PRRU23_10220</name>
</gene>
<protein>
    <submittedName>
        <fullName evidence="5">NADH-dependent alcohol dehydrogenase</fullName>
    </submittedName>
</protein>
<dbReference type="RefSeq" id="WP_006282478.1">
    <property type="nucleotide sequence ID" value="NZ_BPTR01000001.1"/>
</dbReference>
<evidence type="ECO:0000259" key="3">
    <source>
        <dbReference type="Pfam" id="PF00465"/>
    </source>
</evidence>
<dbReference type="SUPFAM" id="SSF56796">
    <property type="entry name" value="Dehydroquinate synthase-like"/>
    <property type="match status" value="1"/>
</dbReference>
<evidence type="ECO:0000313" key="5">
    <source>
        <dbReference type="EMBL" id="GJG27322.1"/>
    </source>
</evidence>
<dbReference type="FunFam" id="3.40.50.1970:FF:000003">
    <property type="entry name" value="Alcohol dehydrogenase, iron-containing"/>
    <property type="match status" value="1"/>
</dbReference>
<dbReference type="PROSITE" id="PS00060">
    <property type="entry name" value="ADH_IRON_2"/>
    <property type="match status" value="1"/>
</dbReference>
<keyword evidence="2" id="KW-0560">Oxidoreductase</keyword>
<accession>A0AA37MKW8</accession>
<dbReference type="InterPro" id="IPR018211">
    <property type="entry name" value="ADH_Fe_CS"/>
</dbReference>
<dbReference type="Pfam" id="PF25137">
    <property type="entry name" value="ADH_Fe_C"/>
    <property type="match status" value="1"/>
</dbReference>
<comment type="similarity">
    <text evidence="1">Belongs to the iron-containing alcohol dehydrogenase family.</text>
</comment>
<dbReference type="GO" id="GO:1990362">
    <property type="term" value="F:butanol dehydrogenase (NAD+) activity"/>
    <property type="evidence" value="ECO:0007669"/>
    <property type="project" value="InterPro"/>
</dbReference>
<dbReference type="Proteomes" id="UP000887043">
    <property type="component" value="Unassembled WGS sequence"/>
</dbReference>
<evidence type="ECO:0000256" key="1">
    <source>
        <dbReference type="ARBA" id="ARBA00007358"/>
    </source>
</evidence>
<dbReference type="AlphaFoldDB" id="A0AA37MKW8"/>
<dbReference type="GO" id="GO:1990002">
    <property type="term" value="F:methylglyoxal reductase (NADPH) (acetol producing) activity"/>
    <property type="evidence" value="ECO:0007669"/>
    <property type="project" value="TreeGrafter"/>
</dbReference>
<proteinExistence type="inferred from homology"/>
<evidence type="ECO:0000259" key="4">
    <source>
        <dbReference type="Pfam" id="PF25137"/>
    </source>
</evidence>
<feature type="domain" description="Alcohol dehydrogenase iron-type/glycerol dehydrogenase GldA" evidence="3">
    <location>
        <begin position="9"/>
        <end position="179"/>
    </location>
</feature>
<dbReference type="Gene3D" id="1.20.1090.10">
    <property type="entry name" value="Dehydroquinate synthase-like - alpha domain"/>
    <property type="match status" value="1"/>
</dbReference>
<comment type="caution">
    <text evidence="5">The sequence shown here is derived from an EMBL/GenBank/DDBJ whole genome shotgun (WGS) entry which is preliminary data.</text>
</comment>
<dbReference type="InterPro" id="IPR056798">
    <property type="entry name" value="ADH_Fe_C"/>
</dbReference>
<organism evidence="5 6">
    <name type="scientific">Segatella bryantii</name>
    <name type="common">Prevotella bryantii</name>
    <dbReference type="NCBI Taxonomy" id="77095"/>
    <lineage>
        <taxon>Bacteria</taxon>
        <taxon>Pseudomonadati</taxon>
        <taxon>Bacteroidota</taxon>
        <taxon>Bacteroidia</taxon>
        <taxon>Bacteroidales</taxon>
        <taxon>Prevotellaceae</taxon>
        <taxon>Segatella</taxon>
    </lineage>
</organism>